<dbReference type="InterPro" id="IPR038763">
    <property type="entry name" value="DHH_sf"/>
</dbReference>
<dbReference type="Pfam" id="PF02272">
    <property type="entry name" value="DHHA1"/>
    <property type="match status" value="1"/>
</dbReference>
<gene>
    <name evidence="3" type="ORF">SPIROBIBN47_130040</name>
</gene>
<organism evidence="3">
    <name type="scientific">uncultured spirochete</name>
    <dbReference type="NCBI Taxonomy" id="156406"/>
    <lineage>
        <taxon>Bacteria</taxon>
        <taxon>Pseudomonadati</taxon>
        <taxon>Spirochaetota</taxon>
        <taxon>Spirochaetia</taxon>
        <taxon>Spirochaetales</taxon>
        <taxon>environmental samples</taxon>
    </lineage>
</organism>
<reference evidence="3" key="1">
    <citation type="submission" date="2017-02" db="EMBL/GenBank/DDBJ databases">
        <authorList>
            <person name="Regsiter A."/>
            <person name="William W."/>
        </authorList>
    </citation>
    <scope>NUCLEOTIDE SEQUENCE</scope>
    <source>
        <strain evidence="3">Bib</strain>
    </source>
</reference>
<dbReference type="InterPro" id="IPR003156">
    <property type="entry name" value="DHHA1_dom"/>
</dbReference>
<name>A0A3P3XFW5_9SPIR</name>
<evidence type="ECO:0000259" key="1">
    <source>
        <dbReference type="Pfam" id="PF01368"/>
    </source>
</evidence>
<evidence type="ECO:0000313" key="3">
    <source>
        <dbReference type="EMBL" id="SLM10292.1"/>
    </source>
</evidence>
<feature type="domain" description="DHHA1" evidence="2">
    <location>
        <begin position="228"/>
        <end position="318"/>
    </location>
</feature>
<dbReference type="Gene3D" id="3.90.1640.10">
    <property type="entry name" value="inorganic pyrophosphatase (n-terminal core)"/>
    <property type="match status" value="1"/>
</dbReference>
<dbReference type="InterPro" id="IPR001667">
    <property type="entry name" value="DDH_dom"/>
</dbReference>
<proteinExistence type="predicted"/>
<dbReference type="Gene3D" id="3.10.310.30">
    <property type="match status" value="1"/>
</dbReference>
<dbReference type="GO" id="GO:0003676">
    <property type="term" value="F:nucleic acid binding"/>
    <property type="evidence" value="ECO:0007669"/>
    <property type="project" value="InterPro"/>
</dbReference>
<dbReference type="PANTHER" id="PTHR47618:SF1">
    <property type="entry name" value="BIFUNCTIONAL OLIGORIBONUCLEASE AND PAP PHOSPHATASE NRNA"/>
    <property type="match status" value="1"/>
</dbReference>
<dbReference type="InterPro" id="IPR051319">
    <property type="entry name" value="Oligoribo/pAp-PDE_c-di-AMP_PDE"/>
</dbReference>
<protein>
    <submittedName>
        <fullName evidence="3">DHH superfamily protein, subfamily 1</fullName>
    </submittedName>
</protein>
<dbReference type="EMBL" id="FWDM01000005">
    <property type="protein sequence ID" value="SLM10292.1"/>
    <property type="molecule type" value="Genomic_DNA"/>
</dbReference>
<sequence length="328" mass="36157">MKPAPKSLLEFIEGHDCFYILGHREPDGDCIGSQLALASMLQSMGKRAHVLSSGPFNRIEILPFEARFKSEVPAERDFERTAALVLDCSSMSRIGNIAERMPDIPAAFIDHHATAGAVGPYDWLDESAPAVSAMILLLMEAMNHAPTKEEAELLFFGLSTDTGFFRHLDEHSSETFRIAARLVDAGVSPKRVFMAINGGRTLASRRMLGELLLRIQPYYEGRLLVSWVTIDDQQKYGMSSRDSDLLYQLMMGIVDCEVCFVVKQETDDMCTVGLRSRDSVNVAKIAEKYGGGGHRLAAGLSMNGKVNQVVHTLVDAFSSVFSEDTEGK</sequence>
<dbReference type="AlphaFoldDB" id="A0A3P3XFW5"/>
<dbReference type="SUPFAM" id="SSF64182">
    <property type="entry name" value="DHH phosphoesterases"/>
    <property type="match status" value="1"/>
</dbReference>
<accession>A0A3P3XFW5</accession>
<feature type="domain" description="DDH" evidence="1">
    <location>
        <begin position="18"/>
        <end position="157"/>
    </location>
</feature>
<evidence type="ECO:0000259" key="2">
    <source>
        <dbReference type="Pfam" id="PF02272"/>
    </source>
</evidence>
<dbReference type="Pfam" id="PF01368">
    <property type="entry name" value="DHH"/>
    <property type="match status" value="1"/>
</dbReference>
<dbReference type="PANTHER" id="PTHR47618">
    <property type="entry name" value="BIFUNCTIONAL OLIGORIBONUCLEASE AND PAP PHOSPHATASE NRNA"/>
    <property type="match status" value="1"/>
</dbReference>